<name>A0ABS5VKP5_9BACT</name>
<dbReference type="Gene3D" id="1.20.120.450">
    <property type="entry name" value="dinb family like domain"/>
    <property type="match status" value="1"/>
</dbReference>
<dbReference type="RefSeq" id="WP_254151713.1">
    <property type="nucleotide sequence ID" value="NZ_JAHESD010000003.1"/>
</dbReference>
<accession>A0ABS5VKP5</accession>
<sequence>MKTEIENIIQLLNRTYSGDAWHGPTVKEVLKDLTPELATKSIAASNSIITLIAHMTAWRIFTIEKLKGNAAYKVSPELNFPDVTDLNNELDKLEASQQQLIEAIRSFPPERLTDIIPDGTQKYTYYALLHGIIHHDLYHAGQIMIMKKYA</sequence>
<dbReference type="Pfam" id="PF12867">
    <property type="entry name" value="DinB_2"/>
    <property type="match status" value="1"/>
</dbReference>
<reference evidence="2 3" key="1">
    <citation type="submission" date="2021-05" db="EMBL/GenBank/DDBJ databases">
        <title>A Polyphasic approach of four new species of the genus Ohtaekwangia: Ohtaekwangia histidinii sp. nov., Ohtaekwangia cretensis sp. nov., Ohtaekwangia indiensis sp. nov., Ohtaekwangia reichenbachii sp. nov. from diverse environment.</title>
        <authorList>
            <person name="Octaviana S."/>
        </authorList>
    </citation>
    <scope>NUCLEOTIDE SEQUENCE [LARGE SCALE GENOMIC DNA]</scope>
    <source>
        <strain evidence="2 3">PWU20</strain>
    </source>
</reference>
<gene>
    <name evidence="2" type="ORF">KK060_01930</name>
</gene>
<dbReference type="EMBL" id="JAHESD010000003">
    <property type="protein sequence ID" value="MBT1702018.1"/>
    <property type="molecule type" value="Genomic_DNA"/>
</dbReference>
<dbReference type="SUPFAM" id="SSF109854">
    <property type="entry name" value="DinB/YfiT-like putative metalloenzymes"/>
    <property type="match status" value="1"/>
</dbReference>
<organism evidence="2 3">
    <name type="scientific">Chryseosolibacter indicus</name>
    <dbReference type="NCBI Taxonomy" id="2782351"/>
    <lineage>
        <taxon>Bacteria</taxon>
        <taxon>Pseudomonadati</taxon>
        <taxon>Bacteroidota</taxon>
        <taxon>Cytophagia</taxon>
        <taxon>Cytophagales</taxon>
        <taxon>Chryseotaleaceae</taxon>
        <taxon>Chryseosolibacter</taxon>
    </lineage>
</organism>
<proteinExistence type="predicted"/>
<comment type="caution">
    <text evidence="2">The sequence shown here is derived from an EMBL/GenBank/DDBJ whole genome shotgun (WGS) entry which is preliminary data.</text>
</comment>
<evidence type="ECO:0000313" key="2">
    <source>
        <dbReference type="EMBL" id="MBT1702018.1"/>
    </source>
</evidence>
<dbReference type="InterPro" id="IPR034660">
    <property type="entry name" value="DinB/YfiT-like"/>
</dbReference>
<feature type="domain" description="DinB-like" evidence="1">
    <location>
        <begin position="27"/>
        <end position="143"/>
    </location>
</feature>
<evidence type="ECO:0000313" key="3">
    <source>
        <dbReference type="Proteomes" id="UP000772618"/>
    </source>
</evidence>
<dbReference type="InterPro" id="IPR024775">
    <property type="entry name" value="DinB-like"/>
</dbReference>
<evidence type="ECO:0000259" key="1">
    <source>
        <dbReference type="Pfam" id="PF12867"/>
    </source>
</evidence>
<keyword evidence="3" id="KW-1185">Reference proteome</keyword>
<protein>
    <submittedName>
        <fullName evidence="2">DinB family protein</fullName>
    </submittedName>
</protein>
<dbReference type="Proteomes" id="UP000772618">
    <property type="component" value="Unassembled WGS sequence"/>
</dbReference>